<comment type="caution">
    <text evidence="1">The sequence shown here is derived from an EMBL/GenBank/DDBJ whole genome shotgun (WGS) entry which is preliminary data.</text>
</comment>
<evidence type="ECO:0000313" key="2">
    <source>
        <dbReference type="Proteomes" id="UP000229740"/>
    </source>
</evidence>
<sequence>VFVLLVTFPFWFDVFSADSAMPEVEMPPGGEKHCIYPAEKMREEHMVILNEWRDDVLRKGNRTTVEVDGRVFQKGLQLACMECHTNKATFCDRCHTYASVKPYCWDCHLTPQQQKAGLKEAK</sequence>
<dbReference type="NCBIfam" id="NF038038">
    <property type="entry name" value="cytoc_DsrJ"/>
    <property type="match status" value="1"/>
</dbReference>
<dbReference type="AlphaFoldDB" id="A0A2G6DZM9"/>
<accession>A0A2G6DZM9</accession>
<gene>
    <name evidence="1" type="ORF">CSB45_16365</name>
</gene>
<dbReference type="InterPro" id="IPR047668">
    <property type="entry name" value="DsrJ"/>
</dbReference>
<dbReference type="InterPro" id="IPR036280">
    <property type="entry name" value="Multihaem_cyt_sf"/>
</dbReference>
<dbReference type="EMBL" id="PDPS01000148">
    <property type="protein sequence ID" value="PID55254.1"/>
    <property type="molecule type" value="Genomic_DNA"/>
</dbReference>
<name>A0A2G6DZM9_9BACT</name>
<feature type="non-terminal residue" evidence="1">
    <location>
        <position position="1"/>
    </location>
</feature>
<evidence type="ECO:0000313" key="1">
    <source>
        <dbReference type="EMBL" id="PID55254.1"/>
    </source>
</evidence>
<organism evidence="1 2">
    <name type="scientific">candidate division KSB3 bacterium</name>
    <dbReference type="NCBI Taxonomy" id="2044937"/>
    <lineage>
        <taxon>Bacteria</taxon>
        <taxon>candidate division KSB3</taxon>
    </lineage>
</organism>
<protein>
    <submittedName>
        <fullName evidence="1">Cytochrome C</fullName>
    </submittedName>
</protein>
<dbReference type="SUPFAM" id="SSF48695">
    <property type="entry name" value="Multiheme cytochromes"/>
    <property type="match status" value="1"/>
</dbReference>
<dbReference type="Proteomes" id="UP000229740">
    <property type="component" value="Unassembled WGS sequence"/>
</dbReference>
<reference evidence="1 2" key="1">
    <citation type="submission" date="2017-10" db="EMBL/GenBank/DDBJ databases">
        <title>Novel microbial diversity and functional potential in the marine mammal oral microbiome.</title>
        <authorList>
            <person name="Dudek N.K."/>
            <person name="Sun C.L."/>
            <person name="Burstein D."/>
            <person name="Kantor R.S."/>
            <person name="Aliaga Goltsman D.S."/>
            <person name="Bik E.M."/>
            <person name="Thomas B.C."/>
            <person name="Banfield J.F."/>
            <person name="Relman D.A."/>
        </authorList>
    </citation>
    <scope>NUCLEOTIDE SEQUENCE [LARGE SCALE GENOMIC DNA]</scope>
    <source>
        <strain evidence="1">DOLZORAL124_49_17</strain>
    </source>
</reference>
<proteinExistence type="predicted"/>